<dbReference type="Proteomes" id="UP000058925">
    <property type="component" value="Chromosome"/>
</dbReference>
<reference evidence="8" key="1">
    <citation type="submission" date="2015-10" db="EMBL/GenBank/DDBJ databases">
        <title>Niche specialization of a soil ammonia-oxidizing archaeon, Candidatus Nitrosocosmicus oleophilus.</title>
        <authorList>
            <person name="Jung M.-Y."/>
            <person name="Rhee S.-K."/>
        </authorList>
    </citation>
    <scope>NUCLEOTIDE SEQUENCE [LARGE SCALE GENOMIC DNA]</scope>
    <source>
        <strain evidence="8">MY3</strain>
    </source>
</reference>
<keyword evidence="4" id="KW-0067">ATP-binding</keyword>
<dbReference type="AlphaFoldDB" id="A0A654M2M0"/>
<dbReference type="PANTHER" id="PTHR20858:SF17">
    <property type="entry name" value="HYDROXYMETHYLPYRIMIDINE_PHOSPHOMETHYLPYRIMIDINE KINASE THI20-RELATED"/>
    <property type="match status" value="1"/>
</dbReference>
<keyword evidence="1 7" id="KW-0808">Transferase</keyword>
<evidence type="ECO:0000256" key="1">
    <source>
        <dbReference type="ARBA" id="ARBA00022679"/>
    </source>
</evidence>
<dbReference type="CDD" id="cd01169">
    <property type="entry name" value="HMPP_kinase"/>
    <property type="match status" value="1"/>
</dbReference>
<dbReference type="InterPro" id="IPR019293">
    <property type="entry name" value="ThiN"/>
</dbReference>
<organism evidence="7 8">
    <name type="scientific">Candidatus Nitrosocosmicus oleophilus</name>
    <dbReference type="NCBI Taxonomy" id="1353260"/>
    <lineage>
        <taxon>Archaea</taxon>
        <taxon>Nitrososphaerota</taxon>
        <taxon>Nitrososphaeria</taxon>
        <taxon>Nitrososphaerales</taxon>
        <taxon>Nitrososphaeraceae</taxon>
        <taxon>Candidatus Nitrosocosmicus</taxon>
    </lineage>
</organism>
<evidence type="ECO:0000256" key="2">
    <source>
        <dbReference type="ARBA" id="ARBA00022741"/>
    </source>
</evidence>
<dbReference type="Pfam" id="PF08543">
    <property type="entry name" value="Phos_pyr_kin"/>
    <property type="match status" value="1"/>
</dbReference>
<evidence type="ECO:0000256" key="4">
    <source>
        <dbReference type="ARBA" id="ARBA00022840"/>
    </source>
</evidence>
<dbReference type="InterPro" id="IPR004399">
    <property type="entry name" value="HMP/HMP-P_kinase_dom"/>
</dbReference>
<evidence type="ECO:0000259" key="5">
    <source>
        <dbReference type="Pfam" id="PF08543"/>
    </source>
</evidence>
<dbReference type="EMBL" id="CP012850">
    <property type="protein sequence ID" value="ALI36709.1"/>
    <property type="molecule type" value="Genomic_DNA"/>
</dbReference>
<dbReference type="SUPFAM" id="SSF53639">
    <property type="entry name" value="AraD/HMP-PK domain-like"/>
    <property type="match status" value="1"/>
</dbReference>
<dbReference type="Gene3D" id="3.40.225.10">
    <property type="entry name" value="Class II aldolase/adducin N-terminal domain"/>
    <property type="match status" value="1"/>
</dbReference>
<keyword evidence="3 7" id="KW-0418">Kinase</keyword>
<feature type="domain" description="Thiamine-phosphate synthase ThiN" evidence="6">
    <location>
        <begin position="272"/>
        <end position="437"/>
    </location>
</feature>
<gene>
    <name evidence="7" type="primary">thiD</name>
    <name evidence="7" type="ORF">NMY3_02518</name>
</gene>
<dbReference type="GO" id="GO:0009228">
    <property type="term" value="P:thiamine biosynthetic process"/>
    <property type="evidence" value="ECO:0007669"/>
    <property type="project" value="InterPro"/>
</dbReference>
<accession>A0A654M2M0</accession>
<protein>
    <submittedName>
        <fullName evidence="7">Hydroxymethylpyrimidine/phosphomethylpyrimidine kinase</fullName>
        <ecNumber evidence="7">2.7.1.49</ecNumber>
    </submittedName>
</protein>
<dbReference type="InterPro" id="IPR029056">
    <property type="entry name" value="Ribokinase-like"/>
</dbReference>
<dbReference type="InterPro" id="IPR013749">
    <property type="entry name" value="PM/HMP-P_kinase-1"/>
</dbReference>
<dbReference type="KEGG" id="taa:NMY3_02518"/>
<keyword evidence="8" id="KW-1185">Reference proteome</keyword>
<dbReference type="PANTHER" id="PTHR20858">
    <property type="entry name" value="PHOSPHOMETHYLPYRIMIDINE KINASE"/>
    <property type="match status" value="1"/>
</dbReference>
<dbReference type="NCBIfam" id="TIGR00097">
    <property type="entry name" value="HMP-P_kinase"/>
    <property type="match status" value="1"/>
</dbReference>
<dbReference type="Gene3D" id="3.40.1190.20">
    <property type="match status" value="1"/>
</dbReference>
<dbReference type="EC" id="2.7.1.49" evidence="7"/>
<dbReference type="FunFam" id="3.40.1190.20:FF:000003">
    <property type="entry name" value="Phosphomethylpyrimidine kinase ThiD"/>
    <property type="match status" value="1"/>
</dbReference>
<dbReference type="GO" id="GO:0008902">
    <property type="term" value="F:hydroxymethylpyrimidine kinase activity"/>
    <property type="evidence" value="ECO:0007669"/>
    <property type="project" value="UniProtKB-EC"/>
</dbReference>
<evidence type="ECO:0000313" key="8">
    <source>
        <dbReference type="Proteomes" id="UP000058925"/>
    </source>
</evidence>
<sequence length="446" mass="49610">MTIAGSDSSAGAGIQADLKTFSALGVYGTTIITTLTAQNTKTISDILVVPPKFFRNQLITTLEDIKPDVIKLGVLYSKSIIKIVKSILGDFKNPIVVDPVLYSGTGIKLLDEDSFEHFKWEIIPLAHVITPNLREAELLSKIRITNRHDMSKAASQILNLGASNVVIKGGHDPTKRAKVMDLLFRDKTQEPQLIVHERLEIGDTHGTGCNFSAAIASFLAKGYNISESFQLSNSYVYEALKNSKQIGNGVLLSNPLYNMYDNSEKFKVLAQLQAAVSNLEKMPNFFKLIPETKTNFVYSIERPKNFDDIAGVLGRLIDLGTNIRTPNVVQFGASLHVSNAILSATKFNSLLRSAINIRNNPNIIDICENNFRCSSYSRKYEIKEVKKTEGSSIKWGISEAFKQNPDAEIVYHDGDFGKEPMVIIFGQDPKEVLEKIRIILQYYVNN</sequence>
<dbReference type="InterPro" id="IPR036409">
    <property type="entry name" value="Aldolase_II/adducin_N_sf"/>
</dbReference>
<evidence type="ECO:0000313" key="7">
    <source>
        <dbReference type="EMBL" id="ALI36709.1"/>
    </source>
</evidence>
<dbReference type="GO" id="GO:0008972">
    <property type="term" value="F:phosphomethylpyrimidine kinase activity"/>
    <property type="evidence" value="ECO:0007669"/>
    <property type="project" value="InterPro"/>
</dbReference>
<keyword evidence="2" id="KW-0547">Nucleotide-binding</keyword>
<proteinExistence type="predicted"/>
<dbReference type="GO" id="GO:0005524">
    <property type="term" value="F:ATP binding"/>
    <property type="evidence" value="ECO:0007669"/>
    <property type="project" value="UniProtKB-KW"/>
</dbReference>
<feature type="domain" description="Pyridoxamine kinase/Phosphomethylpyrimidine kinase" evidence="5">
    <location>
        <begin position="7"/>
        <end position="250"/>
    </location>
</feature>
<evidence type="ECO:0000256" key="3">
    <source>
        <dbReference type="ARBA" id="ARBA00022777"/>
    </source>
</evidence>
<evidence type="ECO:0000259" key="6">
    <source>
        <dbReference type="Pfam" id="PF10120"/>
    </source>
</evidence>
<name>A0A654M2M0_9ARCH</name>
<dbReference type="Pfam" id="PF10120">
    <property type="entry name" value="ThiN"/>
    <property type="match status" value="1"/>
</dbReference>
<dbReference type="SUPFAM" id="SSF53613">
    <property type="entry name" value="Ribokinase-like"/>
    <property type="match status" value="1"/>
</dbReference>
<dbReference type="GO" id="GO:0005829">
    <property type="term" value="C:cytosol"/>
    <property type="evidence" value="ECO:0007669"/>
    <property type="project" value="TreeGrafter"/>
</dbReference>